<evidence type="ECO:0000313" key="10">
    <source>
        <dbReference type="EMBL" id="MFL9832189.1"/>
    </source>
</evidence>
<evidence type="ECO:0000256" key="4">
    <source>
        <dbReference type="ARBA" id="ARBA00022692"/>
    </source>
</evidence>
<dbReference type="Gene3D" id="3.55.50.30">
    <property type="match status" value="1"/>
</dbReference>
<evidence type="ECO:0000256" key="3">
    <source>
        <dbReference type="ARBA" id="ARBA00022452"/>
    </source>
</evidence>
<organism evidence="10 11">
    <name type="scientific">Flavobacterium plantiphilum</name>
    <dbReference type="NCBI Taxonomy" id="3163297"/>
    <lineage>
        <taxon>Bacteria</taxon>
        <taxon>Pseudomonadati</taxon>
        <taxon>Bacteroidota</taxon>
        <taxon>Flavobacteriia</taxon>
        <taxon>Flavobacteriales</taxon>
        <taxon>Flavobacteriaceae</taxon>
        <taxon>Flavobacterium</taxon>
    </lineage>
</organism>
<dbReference type="Pfam" id="PF16344">
    <property type="entry name" value="FecR_C"/>
    <property type="match status" value="1"/>
</dbReference>
<protein>
    <submittedName>
        <fullName evidence="10">SusC/RagA family TonB-linked outer membrane protein</fullName>
    </submittedName>
</protein>
<dbReference type="Pfam" id="PF07715">
    <property type="entry name" value="Plug"/>
    <property type="match status" value="1"/>
</dbReference>
<reference evidence="10 11" key="1">
    <citation type="submission" date="2024-06" db="EMBL/GenBank/DDBJ databases">
        <authorList>
            <person name="Kaempfer P."/>
            <person name="Viver T."/>
        </authorList>
    </citation>
    <scope>NUCLEOTIDE SEQUENCE [LARGE SCALE GENOMIC DNA]</scope>
    <source>
        <strain evidence="10 11">ST-87</strain>
    </source>
</reference>
<dbReference type="SUPFAM" id="SSF56935">
    <property type="entry name" value="Porins"/>
    <property type="match status" value="1"/>
</dbReference>
<dbReference type="InterPro" id="IPR037066">
    <property type="entry name" value="Plug_dom_sf"/>
</dbReference>
<dbReference type="RefSeq" id="WP_408082638.1">
    <property type="nucleotide sequence ID" value="NZ_JBELQA010000010.1"/>
</dbReference>
<dbReference type="InterPro" id="IPR008969">
    <property type="entry name" value="CarboxyPept-like_regulatory"/>
</dbReference>
<dbReference type="NCBIfam" id="TIGR04056">
    <property type="entry name" value="OMP_RagA_SusC"/>
    <property type="match status" value="1"/>
</dbReference>
<proteinExistence type="inferred from homology"/>
<dbReference type="SMART" id="SM00965">
    <property type="entry name" value="STN"/>
    <property type="match status" value="1"/>
</dbReference>
<keyword evidence="3 7" id="KW-1134">Transmembrane beta strand</keyword>
<evidence type="ECO:0000259" key="9">
    <source>
        <dbReference type="SMART" id="SM00965"/>
    </source>
</evidence>
<dbReference type="InterPro" id="IPR011662">
    <property type="entry name" value="Secretin/TonB_short_N"/>
</dbReference>
<keyword evidence="6 7" id="KW-0998">Cell outer membrane</keyword>
<evidence type="ECO:0000256" key="1">
    <source>
        <dbReference type="ARBA" id="ARBA00004571"/>
    </source>
</evidence>
<dbReference type="InterPro" id="IPR012910">
    <property type="entry name" value="Plug_dom"/>
</dbReference>
<dbReference type="Pfam" id="PF13715">
    <property type="entry name" value="CarbopepD_reg_2"/>
    <property type="match status" value="1"/>
</dbReference>
<evidence type="ECO:0000256" key="8">
    <source>
        <dbReference type="SAM" id="Phobius"/>
    </source>
</evidence>
<gene>
    <name evidence="10" type="ORF">ABS764_15155</name>
</gene>
<accession>A0ABW8XWZ4</accession>
<dbReference type="NCBIfam" id="TIGR04057">
    <property type="entry name" value="SusC_RagA_signa"/>
    <property type="match status" value="1"/>
</dbReference>
<dbReference type="Gene3D" id="2.40.170.20">
    <property type="entry name" value="TonB-dependent receptor, beta-barrel domain"/>
    <property type="match status" value="1"/>
</dbReference>
<evidence type="ECO:0000256" key="2">
    <source>
        <dbReference type="ARBA" id="ARBA00022448"/>
    </source>
</evidence>
<dbReference type="InterPro" id="IPR039426">
    <property type="entry name" value="TonB-dep_rcpt-like"/>
</dbReference>
<comment type="caution">
    <text evidence="10">The sequence shown here is derived from an EMBL/GenBank/DDBJ whole genome shotgun (WGS) entry which is preliminary data.</text>
</comment>
<keyword evidence="2 7" id="KW-0813">Transport</keyword>
<dbReference type="Proteomes" id="UP001629260">
    <property type="component" value="Unassembled WGS sequence"/>
</dbReference>
<sequence length="1149" mass="127398">MNTNVQFLYQFLKKKFYHFSFIFFMLTSLFASGKIYSKEEQLKISLDIQNASITEVFDAIEKRSSLTFVFDEQIAHTSQHISIKTKDESVDQVLKIIADKTGFIFKKINNTVSVIKENQVQKTVKGMITDEQGMPLPGVSVLEKNTQNSAMTDIDGNFTIDVNTPNAVLVISYVGFTTKEVKVTNSALVKVILKMDTNELNEVVVTALGIKREEKRLGFKQETVKSESLAQTTPNNWSSGLKGKVAGLNIISTGSGPLNSQQITLRGNNSLDPKGNYALIVVDGVPVNTEMTTSGSSSAYMGQDSPIDYGNGISDLNLDDIESVTVLKGAGATALYGNRAANGALIITTKSGKKAKGFGVTLNSGVTFDVIQRWPDYQYKYGQGTGRSFDKEGNPYYSYGSSADGTSTGGTSSAWGPAFEGQYFYQYDSVTEGQSAERELWKPYKDNRKDFWRTGFTINNNVSLQGGDKNGSMRASFGHSKNEWIMPNTGFERITAAVNANYQISNKIKLNTSVNYNNRSSDNLPSTGYNNGSIAYFMIFQQPNIPLDWYRPIWEQGAENIAQVHPFSSYIDNPYLIAYEATNSLESNQLVGNISATIDLLPNLNLMVRTAINTYTQNREQHRPYSINRYAKGYFSRQDVSKTETNSDFLLSYKKKFSEAFSLSASFGGNALSYKYKSLSASVEGLVVPDVYKLSNGVNMPNISAGDRYKKVNSLYGLVSFSFKDLLFIDVTGRNDKSSTLPEANNSFFYPSVNTSLIVSEMLNLPKSINYLKYRFSFAQVGNDTEPYRTKKYYDQNAFASSAILPSLKNNENFKPEITSSFETGFELLMLNKRLNFDATVYESRTKNQIIKVPLDWSVGYSDAILNAGEVRNRGVELVFGGKVFDGKVFKWKTSLNWSRNWNKVMDLPDGINGQQIIGEGGTASIIAKVGGTATAIYGFGFVRSPEGKIVYDAAGLPAYPEEIQYIGDASPDWKAGFVNNFTIGNFRIGVTIDGQYGGIVYSQTHHKLMEQGKLTSTYMGREDGFIIGDGVVLNSDGSYSPNTTKAGTPDWYTRYYRRANIESNSFDASFAKLREVSLQYDFPKKWLKNTNLESVQLGVFGRDLAVISDFPIYDPEVGALNGDTILPGLEMGQMPSPASYGFNLKVNF</sequence>
<name>A0ABW8XWZ4_9FLAO</name>
<evidence type="ECO:0000313" key="11">
    <source>
        <dbReference type="Proteomes" id="UP001629260"/>
    </source>
</evidence>
<comment type="similarity">
    <text evidence="7">Belongs to the TonB-dependent receptor family.</text>
</comment>
<dbReference type="SUPFAM" id="SSF49464">
    <property type="entry name" value="Carboxypeptidase regulatory domain-like"/>
    <property type="match status" value="1"/>
</dbReference>
<dbReference type="PROSITE" id="PS52016">
    <property type="entry name" value="TONB_DEPENDENT_REC_3"/>
    <property type="match status" value="1"/>
</dbReference>
<dbReference type="Gene3D" id="2.170.130.10">
    <property type="entry name" value="TonB-dependent receptor, plug domain"/>
    <property type="match status" value="1"/>
</dbReference>
<dbReference type="InterPro" id="IPR036942">
    <property type="entry name" value="Beta-barrel_TonB_sf"/>
</dbReference>
<feature type="domain" description="Secretin/TonB short N-terminal" evidence="9">
    <location>
        <begin position="66"/>
        <end position="117"/>
    </location>
</feature>
<dbReference type="InterPro" id="IPR023996">
    <property type="entry name" value="TonB-dep_OMP_SusC/RagA"/>
</dbReference>
<dbReference type="EMBL" id="JBELQA010000010">
    <property type="protein sequence ID" value="MFL9832189.1"/>
    <property type="molecule type" value="Genomic_DNA"/>
</dbReference>
<keyword evidence="4 7" id="KW-0812">Transmembrane</keyword>
<dbReference type="Gene3D" id="2.60.40.1120">
    <property type="entry name" value="Carboxypeptidase-like, regulatory domain"/>
    <property type="match status" value="1"/>
</dbReference>
<comment type="subcellular location">
    <subcellularLocation>
        <location evidence="1 7">Cell outer membrane</location>
        <topology evidence="1 7">Multi-pass membrane protein</topology>
    </subcellularLocation>
</comment>
<keyword evidence="11" id="KW-1185">Reference proteome</keyword>
<dbReference type="InterPro" id="IPR032508">
    <property type="entry name" value="FecR_C"/>
</dbReference>
<dbReference type="InterPro" id="IPR023997">
    <property type="entry name" value="TonB-dep_OMP_SusC/RagA_CS"/>
</dbReference>
<evidence type="ECO:0000256" key="6">
    <source>
        <dbReference type="ARBA" id="ARBA00023237"/>
    </source>
</evidence>
<evidence type="ECO:0000256" key="5">
    <source>
        <dbReference type="ARBA" id="ARBA00023136"/>
    </source>
</evidence>
<keyword evidence="5 7" id="KW-0472">Membrane</keyword>
<keyword evidence="8" id="KW-1133">Transmembrane helix</keyword>
<evidence type="ECO:0000256" key="7">
    <source>
        <dbReference type="PROSITE-ProRule" id="PRU01360"/>
    </source>
</evidence>
<feature type="transmembrane region" description="Helical" evidence="8">
    <location>
        <begin position="16"/>
        <end position="36"/>
    </location>
</feature>